<name>A0AB33CYB8_ALCFA</name>
<sequence>MSNAKKLTDETVGILRDIRVSESSIQLLTGAVPDATYAYYLTHKNGVEKQFYSSDTSTHFVLPRLPGFYVATFFYALGDVKCSHKVIFVVNKENCVTIVRKTEVAQSQEFKIDYYDRGADTTFIVFNGYGSTLKSTPFGLHFLIAQGFNVVACLHNNNQYQGLSLEQFEGYIKPLIHGKRVFLYGSSLGAYCAIYYAGVVNGNVIAAAPRNSAHPDMIRLNGATSKYKPENFKHNNIINNQITSGRIYVLIDPNEKLDMIFLNHFILTAYPNAEIIEFPYAGHEVLFHVNETGQLKKILSQIVSGEQHISVDSNLHSKYSDIGRARHFCTAANYEEAKFYAQRALAVGVPVKSVEAELRKLITMADVQTSSNDTPA</sequence>
<proteinExistence type="predicted"/>
<dbReference type="Proteomes" id="UP000214561">
    <property type="component" value="Chromosome"/>
</dbReference>
<dbReference type="RefSeq" id="WP_094195974.1">
    <property type="nucleotide sequence ID" value="NZ_CP021641.1"/>
</dbReference>
<dbReference type="Gene3D" id="3.40.50.1820">
    <property type="entry name" value="alpha/beta hydrolase"/>
    <property type="match status" value="1"/>
</dbReference>
<dbReference type="EMBL" id="CP021641">
    <property type="protein sequence ID" value="ASR88862.1"/>
    <property type="molecule type" value="Genomic_DNA"/>
</dbReference>
<evidence type="ECO:0000313" key="1">
    <source>
        <dbReference type="EMBL" id="ASR88862.1"/>
    </source>
</evidence>
<dbReference type="KEGG" id="afq:AFA_05015"/>
<protein>
    <recommendedName>
        <fullName evidence="3">Alpha/beta hydrolase</fullName>
    </recommendedName>
</protein>
<accession>A0AB33CYB8</accession>
<reference evidence="1 2" key="1">
    <citation type="submission" date="2017-05" db="EMBL/GenBank/DDBJ databases">
        <authorList>
            <person name="Qiu J.G."/>
            <person name="He J."/>
        </authorList>
    </citation>
    <scope>NUCLEOTIDE SEQUENCE [LARGE SCALE GENOMIC DNA]</scope>
    <source>
        <strain evidence="1 2">JQ135</strain>
    </source>
</reference>
<dbReference type="AlphaFoldDB" id="A0AB33CYB8"/>
<organism evidence="1 2">
    <name type="scientific">Alcaligenes faecalis</name>
    <dbReference type="NCBI Taxonomy" id="511"/>
    <lineage>
        <taxon>Bacteria</taxon>
        <taxon>Pseudomonadati</taxon>
        <taxon>Pseudomonadota</taxon>
        <taxon>Betaproteobacteria</taxon>
        <taxon>Burkholderiales</taxon>
        <taxon>Alcaligenaceae</taxon>
        <taxon>Alcaligenes</taxon>
    </lineage>
</organism>
<evidence type="ECO:0008006" key="3">
    <source>
        <dbReference type="Google" id="ProtNLM"/>
    </source>
</evidence>
<gene>
    <name evidence="1" type="ORF">AFA_05015</name>
</gene>
<evidence type="ECO:0000313" key="2">
    <source>
        <dbReference type="Proteomes" id="UP000214561"/>
    </source>
</evidence>
<dbReference type="SUPFAM" id="SSF53474">
    <property type="entry name" value="alpha/beta-Hydrolases"/>
    <property type="match status" value="1"/>
</dbReference>
<dbReference type="InterPro" id="IPR029058">
    <property type="entry name" value="AB_hydrolase_fold"/>
</dbReference>